<accession>A0A250FAW0</accession>
<sequence>MKKILFLSGLALSTLLSAQEAPKEIKTTVDAVTVFTNGAQITRKKTIMLPKGVSELKFTDLSPYIAPESVNVKAVKGITILSVSHKINFLDKLKPSAEVEALDKEIEQLKKQIETEQTHLEIIRDNIDLLQRNKELSGKNAPIQLANLQQIADYFHKRLTELKFDANNRIAKLEDLNAQLKKLENQKRTVIGKNDTEKGEIYVKVNAESAKNYPLELQYIVDNARWTPSYDLRATDISQPINLIYKANVQQDTKEEWNQVKLTFSSADPNISGEAPTLQTYFLNYNTIDPNFAKKPKMRIGLGNKNIQGVVVDEKGEPLPGASVLIKGTAIGTSTDFDGNFQLNMTNYEDRMLEISYIGYQTATLSPQKTMTVRLKDESQQLEEVVVVGYGNKRKSSVTGSLSGHNAAKMRSGSSPQADLIPVKAADIQTNVQFEIATPYTVKSDNQVYSVDMKSIQVPADYNYYIVPKVEQTAYLIGYVTNWQQYNLLEGEANIFFEDTFVGKTNIQPTQTADTLKLSLGQDKKVSVTREKVKQFASRQFMGSKKEDVRLYKTVIRNNKQQPIHLTVLDQIPIPTLKEIEVNVLNSSEGKYNKETGELKWEFGLQPTEKKEINVEFSVKYPKNRSIWLE</sequence>
<dbReference type="EMBL" id="CP022384">
    <property type="protein sequence ID" value="ATA82262.1"/>
    <property type="molecule type" value="Genomic_DNA"/>
</dbReference>
<evidence type="ECO:0000259" key="4">
    <source>
        <dbReference type="Pfam" id="PF13598"/>
    </source>
</evidence>
<dbReference type="InterPro" id="IPR025554">
    <property type="entry name" value="DUF4140"/>
</dbReference>
<dbReference type="RefSeq" id="WP_095914296.1">
    <property type="nucleotide sequence ID" value="NZ_CAUUPF010000032.1"/>
</dbReference>
<evidence type="ECO:0000256" key="2">
    <source>
        <dbReference type="SAM" id="MobiDB-lite"/>
    </source>
</evidence>
<name>A0A250FAW0_9FLAO</name>
<evidence type="ECO:0000256" key="1">
    <source>
        <dbReference type="SAM" id="Coils"/>
    </source>
</evidence>
<dbReference type="Gene3D" id="2.60.40.1120">
    <property type="entry name" value="Carboxypeptidase-like, regulatory domain"/>
    <property type="match status" value="1"/>
</dbReference>
<dbReference type="KEGG" id="clk:CGC53_07870"/>
<keyword evidence="1" id="KW-0175">Coiled coil</keyword>
<keyword evidence="7" id="KW-1185">Reference proteome</keyword>
<organism evidence="6 7">
    <name type="scientific">Capnocytophaga leadbetteri</name>
    <dbReference type="NCBI Taxonomy" id="327575"/>
    <lineage>
        <taxon>Bacteria</taxon>
        <taxon>Pseudomonadati</taxon>
        <taxon>Bacteroidota</taxon>
        <taxon>Flavobacteriia</taxon>
        <taxon>Flavobacteriales</taxon>
        <taxon>Flavobacteriaceae</taxon>
        <taxon>Capnocytophaga</taxon>
    </lineage>
</organism>
<proteinExistence type="predicted"/>
<feature type="domain" description="DUF4139" evidence="4">
    <location>
        <begin position="215"/>
        <end position="623"/>
    </location>
</feature>
<dbReference type="Pfam" id="PF13598">
    <property type="entry name" value="DUF4139"/>
    <property type="match status" value="1"/>
</dbReference>
<dbReference type="SUPFAM" id="SSF49464">
    <property type="entry name" value="Carboxypeptidase regulatory domain-like"/>
    <property type="match status" value="1"/>
</dbReference>
<dbReference type="NCBIfam" id="TIGR02231">
    <property type="entry name" value="mucoidy inhibitor MuiA family protein"/>
    <property type="match status" value="2"/>
</dbReference>
<protein>
    <recommendedName>
        <fullName evidence="8">Mucoidy inhibitor MuiA family protein</fullName>
    </recommendedName>
</protein>
<evidence type="ECO:0008006" key="8">
    <source>
        <dbReference type="Google" id="ProtNLM"/>
    </source>
</evidence>
<dbReference type="Proteomes" id="UP000217276">
    <property type="component" value="Chromosome"/>
</dbReference>
<feature type="region of interest" description="Disordered" evidence="2">
    <location>
        <begin position="395"/>
        <end position="415"/>
    </location>
</feature>
<dbReference type="PANTHER" id="PTHR31005">
    <property type="entry name" value="DUF4139 DOMAIN-CONTAINING PROTEIN"/>
    <property type="match status" value="1"/>
</dbReference>
<evidence type="ECO:0000313" key="6">
    <source>
        <dbReference type="EMBL" id="ATA82262.1"/>
    </source>
</evidence>
<feature type="coiled-coil region" evidence="1">
    <location>
        <begin position="99"/>
        <end position="193"/>
    </location>
</feature>
<gene>
    <name evidence="6" type="ORF">CGC53_07870</name>
</gene>
<evidence type="ECO:0000313" key="7">
    <source>
        <dbReference type="Proteomes" id="UP000217276"/>
    </source>
</evidence>
<dbReference type="InterPro" id="IPR037291">
    <property type="entry name" value="DUF4139"/>
</dbReference>
<feature type="signal peptide" evidence="3">
    <location>
        <begin position="1"/>
        <end position="18"/>
    </location>
</feature>
<dbReference type="PANTHER" id="PTHR31005:SF8">
    <property type="entry name" value="DUF4139 DOMAIN-CONTAINING PROTEIN"/>
    <property type="match status" value="1"/>
</dbReference>
<dbReference type="InterPro" id="IPR008969">
    <property type="entry name" value="CarboxyPept-like_regulatory"/>
</dbReference>
<reference evidence="7" key="1">
    <citation type="submission" date="2017-06" db="EMBL/GenBank/DDBJ databases">
        <title>Capnocytophaga spp. assemblies.</title>
        <authorList>
            <person name="Gulvik C.A."/>
        </authorList>
    </citation>
    <scope>NUCLEOTIDE SEQUENCE [LARGE SCALE GENOMIC DNA]</scope>
    <source>
        <strain evidence="7">H6253</strain>
    </source>
</reference>
<dbReference type="Pfam" id="PF13715">
    <property type="entry name" value="CarbopepD_reg_2"/>
    <property type="match status" value="1"/>
</dbReference>
<evidence type="ECO:0000256" key="3">
    <source>
        <dbReference type="SAM" id="SignalP"/>
    </source>
</evidence>
<feature type="chain" id="PRO_5012603186" description="Mucoidy inhibitor MuiA family protein" evidence="3">
    <location>
        <begin position="19"/>
        <end position="630"/>
    </location>
</feature>
<feature type="domain" description="DUF4140" evidence="5">
    <location>
        <begin position="32"/>
        <end position="130"/>
    </location>
</feature>
<evidence type="ECO:0000259" key="5">
    <source>
        <dbReference type="Pfam" id="PF13600"/>
    </source>
</evidence>
<dbReference type="Pfam" id="PF13600">
    <property type="entry name" value="DUF4140"/>
    <property type="match status" value="1"/>
</dbReference>
<keyword evidence="3" id="KW-0732">Signal</keyword>
<dbReference type="InterPro" id="IPR011935">
    <property type="entry name" value="CHP02231"/>
</dbReference>
<dbReference type="AlphaFoldDB" id="A0A250FAW0"/>